<feature type="signal peptide" evidence="1">
    <location>
        <begin position="1"/>
        <end position="25"/>
    </location>
</feature>
<evidence type="ECO:0000313" key="2">
    <source>
        <dbReference type="EMBL" id="WRL46649.1"/>
    </source>
</evidence>
<feature type="chain" id="PRO_5046802539" evidence="1">
    <location>
        <begin position="26"/>
        <end position="146"/>
    </location>
</feature>
<proteinExistence type="predicted"/>
<accession>A0ABZ1ALA2</accession>
<evidence type="ECO:0000256" key="1">
    <source>
        <dbReference type="SAM" id="SignalP"/>
    </source>
</evidence>
<sequence length="146" mass="15625">MAKNVRTLVAIAAAPLFLAIGSAHAAKATPPAEDITFVTTACAYALDRAENAVRTQAYYSSANWTTNRDALLTKLMGIDLKLSENPPKAGDAMLIISDMQQKIEAWSDPTLAPNKRKLYPDGAIAIEATLTDAEGVAACIHEKFAY</sequence>
<keyword evidence="3" id="KW-1185">Reference proteome</keyword>
<dbReference type="Proteomes" id="UP001626593">
    <property type="component" value="Chromosome"/>
</dbReference>
<reference evidence="2 3" key="1">
    <citation type="submission" date="2023-12" db="EMBL/GenBank/DDBJ databases">
        <title>A. evansii MAY27, complete genome.</title>
        <authorList>
            <person name="Wang Y."/>
        </authorList>
    </citation>
    <scope>NUCLEOTIDE SEQUENCE [LARGE SCALE GENOMIC DNA]</scope>
    <source>
        <strain evidence="2 3">MAY27</strain>
    </source>
</reference>
<protein>
    <submittedName>
        <fullName evidence="2">Uncharacterized protein</fullName>
    </submittedName>
</protein>
<dbReference type="RefSeq" id="WP_407279410.1">
    <property type="nucleotide sequence ID" value="NZ_CP141259.1"/>
</dbReference>
<keyword evidence="1" id="KW-0732">Signal</keyword>
<dbReference type="EMBL" id="CP141259">
    <property type="protein sequence ID" value="WRL46649.1"/>
    <property type="molecule type" value="Genomic_DNA"/>
</dbReference>
<name>A0ABZ1ALA2_AROEV</name>
<gene>
    <name evidence="2" type="ORF">U5817_00990</name>
</gene>
<organism evidence="2 3">
    <name type="scientific">Aromatoleum evansii</name>
    <name type="common">Azoarcus evansii</name>
    <dbReference type="NCBI Taxonomy" id="59406"/>
    <lineage>
        <taxon>Bacteria</taxon>
        <taxon>Pseudomonadati</taxon>
        <taxon>Pseudomonadota</taxon>
        <taxon>Betaproteobacteria</taxon>
        <taxon>Rhodocyclales</taxon>
        <taxon>Rhodocyclaceae</taxon>
        <taxon>Aromatoleum</taxon>
    </lineage>
</organism>
<evidence type="ECO:0000313" key="3">
    <source>
        <dbReference type="Proteomes" id="UP001626593"/>
    </source>
</evidence>